<feature type="domain" description="MULE transposase" evidence="1">
    <location>
        <begin position="2"/>
        <end position="71"/>
    </location>
</feature>
<dbReference type="PANTHER" id="PTHR31973:SF195">
    <property type="entry name" value="MUDR FAMILY TRANSPOSASE"/>
    <property type="match status" value="1"/>
</dbReference>
<organism evidence="2 3">
    <name type="scientific">Lactuca sativa</name>
    <name type="common">Garden lettuce</name>
    <dbReference type="NCBI Taxonomy" id="4236"/>
    <lineage>
        <taxon>Eukaryota</taxon>
        <taxon>Viridiplantae</taxon>
        <taxon>Streptophyta</taxon>
        <taxon>Embryophyta</taxon>
        <taxon>Tracheophyta</taxon>
        <taxon>Spermatophyta</taxon>
        <taxon>Magnoliopsida</taxon>
        <taxon>eudicotyledons</taxon>
        <taxon>Gunneridae</taxon>
        <taxon>Pentapetalae</taxon>
        <taxon>asterids</taxon>
        <taxon>campanulids</taxon>
        <taxon>Asterales</taxon>
        <taxon>Asteraceae</taxon>
        <taxon>Cichorioideae</taxon>
        <taxon>Cichorieae</taxon>
        <taxon>Lactucinae</taxon>
        <taxon>Lactuca</taxon>
    </lineage>
</organism>
<evidence type="ECO:0000313" key="2">
    <source>
        <dbReference type="EMBL" id="KAJ0210697.1"/>
    </source>
</evidence>
<proteinExistence type="predicted"/>
<name>A0A9R1VNH9_LACSA</name>
<sequence length="91" mass="10375">MLIAMGVDGNNQILPLVFAIVENESYDTWDWFLSHVKNHVVKDREGICLISDRHGGILKVVNEHGFPWLESRGIVYDISSTTFMTSFVIHN</sequence>
<reference evidence="2 3" key="1">
    <citation type="journal article" date="2017" name="Nat. Commun.">
        <title>Genome assembly with in vitro proximity ligation data and whole-genome triplication in lettuce.</title>
        <authorList>
            <person name="Reyes-Chin-Wo S."/>
            <person name="Wang Z."/>
            <person name="Yang X."/>
            <person name="Kozik A."/>
            <person name="Arikit S."/>
            <person name="Song C."/>
            <person name="Xia L."/>
            <person name="Froenicke L."/>
            <person name="Lavelle D.O."/>
            <person name="Truco M.J."/>
            <person name="Xia R."/>
            <person name="Zhu S."/>
            <person name="Xu C."/>
            <person name="Xu H."/>
            <person name="Xu X."/>
            <person name="Cox K."/>
            <person name="Korf I."/>
            <person name="Meyers B.C."/>
            <person name="Michelmore R.W."/>
        </authorList>
    </citation>
    <scope>NUCLEOTIDE SEQUENCE [LARGE SCALE GENOMIC DNA]</scope>
    <source>
        <strain evidence="3">cv. Salinas</strain>
        <tissue evidence="2">Seedlings</tissue>
    </source>
</reference>
<dbReference type="EMBL" id="NBSK02000004">
    <property type="protein sequence ID" value="KAJ0210697.1"/>
    <property type="molecule type" value="Genomic_DNA"/>
</dbReference>
<accession>A0A9R1VNH9</accession>
<protein>
    <recommendedName>
        <fullName evidence="1">MULE transposase domain-containing protein</fullName>
    </recommendedName>
</protein>
<comment type="caution">
    <text evidence="2">The sequence shown here is derived from an EMBL/GenBank/DDBJ whole genome shotgun (WGS) entry which is preliminary data.</text>
</comment>
<evidence type="ECO:0000313" key="3">
    <source>
        <dbReference type="Proteomes" id="UP000235145"/>
    </source>
</evidence>
<evidence type="ECO:0000259" key="1">
    <source>
        <dbReference type="Pfam" id="PF10551"/>
    </source>
</evidence>
<dbReference type="InterPro" id="IPR018289">
    <property type="entry name" value="MULE_transposase_dom"/>
</dbReference>
<keyword evidence="3" id="KW-1185">Reference proteome</keyword>
<gene>
    <name evidence="2" type="ORF">LSAT_V11C400186040</name>
</gene>
<dbReference type="Pfam" id="PF10551">
    <property type="entry name" value="MULE"/>
    <property type="match status" value="1"/>
</dbReference>
<dbReference type="AlphaFoldDB" id="A0A9R1VNH9"/>
<dbReference type="Proteomes" id="UP000235145">
    <property type="component" value="Unassembled WGS sequence"/>
</dbReference>
<dbReference type="PANTHER" id="PTHR31973">
    <property type="entry name" value="POLYPROTEIN, PUTATIVE-RELATED"/>
    <property type="match status" value="1"/>
</dbReference>